<dbReference type="PANTHER" id="PTHR20963">
    <property type="entry name" value="MULTIPLE INOSITOL POLYPHOSPHATE PHOSPHATASE-RELATED"/>
    <property type="match status" value="1"/>
</dbReference>
<comment type="catalytic activity">
    <reaction evidence="13">
        <text>1D-myo-inositol 1,2,6-trisphosphate + H2O = 1D-myo-inositol 1,2-bisphosphate + phosphate</text>
        <dbReference type="Rhea" id="RHEA:77131"/>
        <dbReference type="ChEBI" id="CHEBI:15377"/>
        <dbReference type="ChEBI" id="CHEBI:43474"/>
        <dbReference type="ChEBI" id="CHEBI:195537"/>
        <dbReference type="ChEBI" id="CHEBI:195539"/>
    </reaction>
    <physiologicalReaction direction="left-to-right" evidence="13">
        <dbReference type="Rhea" id="RHEA:77132"/>
    </physiologicalReaction>
</comment>
<comment type="subcellular location">
    <subcellularLocation>
        <location evidence="1">Secreted</location>
    </subcellularLocation>
</comment>
<evidence type="ECO:0000256" key="8">
    <source>
        <dbReference type="ARBA" id="ARBA00023180"/>
    </source>
</evidence>
<keyword evidence="22" id="KW-1185">Reference proteome</keyword>
<comment type="catalytic activity">
    <reaction evidence="14">
        <text>1D-myo-inositol 1,2,4,5,6-pentakisphosphate + H2O = 1D-myo-inositol 1,2,5,6-tetrakisphosphate + phosphate</text>
        <dbReference type="Rhea" id="RHEA:77115"/>
        <dbReference type="ChEBI" id="CHEBI:15377"/>
        <dbReference type="ChEBI" id="CHEBI:43474"/>
        <dbReference type="ChEBI" id="CHEBI:57798"/>
        <dbReference type="ChEBI" id="CHEBI:195535"/>
    </reaction>
    <physiologicalReaction direction="left-to-right" evidence="14">
        <dbReference type="Rhea" id="RHEA:77116"/>
    </physiologicalReaction>
</comment>
<evidence type="ECO:0000256" key="12">
    <source>
        <dbReference type="ARBA" id="ARBA00043675"/>
    </source>
</evidence>
<feature type="transmembrane region" description="Helical" evidence="20">
    <location>
        <begin position="55"/>
        <end position="75"/>
    </location>
</feature>
<comment type="similarity">
    <text evidence="2">Belongs to the histidine acid phosphatase family.</text>
</comment>
<dbReference type="InterPro" id="IPR016274">
    <property type="entry name" value="Histidine_acid_Pase_euk"/>
</dbReference>
<feature type="disulfide bond" evidence="19">
    <location>
        <begin position="130"/>
        <end position="474"/>
    </location>
</feature>
<dbReference type="PROSITE" id="PS00616">
    <property type="entry name" value="HIS_ACID_PHOSPHAT_1"/>
    <property type="match status" value="1"/>
</dbReference>
<dbReference type="Pfam" id="PF00328">
    <property type="entry name" value="His_Phos_2"/>
    <property type="match status" value="1"/>
</dbReference>
<dbReference type="Gene3D" id="3.40.50.1240">
    <property type="entry name" value="Phosphoglycerate mutase-like"/>
    <property type="match status" value="1"/>
</dbReference>
<evidence type="ECO:0000256" key="1">
    <source>
        <dbReference type="ARBA" id="ARBA00004613"/>
    </source>
</evidence>
<organism evidence="21 22">
    <name type="scientific">Aspergillus ruber (strain CBS 135680)</name>
    <dbReference type="NCBI Taxonomy" id="1388766"/>
    <lineage>
        <taxon>Eukaryota</taxon>
        <taxon>Fungi</taxon>
        <taxon>Dikarya</taxon>
        <taxon>Ascomycota</taxon>
        <taxon>Pezizomycotina</taxon>
        <taxon>Eurotiomycetes</taxon>
        <taxon>Eurotiomycetidae</taxon>
        <taxon>Eurotiales</taxon>
        <taxon>Aspergillaceae</taxon>
        <taxon>Aspergillus</taxon>
        <taxon>Aspergillus subgen. Aspergillus</taxon>
    </lineage>
</organism>
<dbReference type="CDD" id="cd07061">
    <property type="entry name" value="HP_HAP_like"/>
    <property type="match status" value="1"/>
</dbReference>
<dbReference type="HOGENOM" id="CLU_020880_0_0_1"/>
<keyword evidence="20" id="KW-0812">Transmembrane</keyword>
<evidence type="ECO:0000256" key="7">
    <source>
        <dbReference type="ARBA" id="ARBA00023157"/>
    </source>
</evidence>
<evidence type="ECO:0000313" key="22">
    <source>
        <dbReference type="Proteomes" id="UP000019804"/>
    </source>
</evidence>
<feature type="active site" description="Proton donor" evidence="18">
    <location>
        <position position="422"/>
    </location>
</feature>
<keyword evidence="6" id="KW-0378">Hydrolase</keyword>
<keyword evidence="5" id="KW-0964">Secreted</keyword>
<keyword evidence="20" id="KW-0472">Membrane</keyword>
<comment type="catalytic activity">
    <reaction evidence="11">
        <text>1D-myo-inositol 1,2,5,6-tetrakisphosphate + H2O = 1D-myo-inositol 1,2,6-trisphosphate + phosphate</text>
        <dbReference type="Rhea" id="RHEA:77119"/>
        <dbReference type="ChEBI" id="CHEBI:15377"/>
        <dbReference type="ChEBI" id="CHEBI:43474"/>
        <dbReference type="ChEBI" id="CHEBI:195535"/>
        <dbReference type="ChEBI" id="CHEBI:195537"/>
    </reaction>
    <physiologicalReaction direction="left-to-right" evidence="11">
        <dbReference type="Rhea" id="RHEA:77120"/>
    </physiologicalReaction>
</comment>
<dbReference type="InterPro" id="IPR029033">
    <property type="entry name" value="His_PPase_superfam"/>
</dbReference>
<evidence type="ECO:0000256" key="14">
    <source>
        <dbReference type="ARBA" id="ARBA00043748"/>
    </source>
</evidence>
<evidence type="ECO:0000313" key="21">
    <source>
        <dbReference type="EMBL" id="EYE99750.1"/>
    </source>
</evidence>
<evidence type="ECO:0000256" key="11">
    <source>
        <dbReference type="ARBA" id="ARBA00043670"/>
    </source>
</evidence>
<comment type="subunit">
    <text evidence="3">Monomer.</text>
</comment>
<feature type="active site" description="Nucleophile" evidence="18">
    <location>
        <position position="141"/>
    </location>
</feature>
<evidence type="ECO:0000256" key="5">
    <source>
        <dbReference type="ARBA" id="ARBA00022525"/>
    </source>
</evidence>
<keyword evidence="8" id="KW-0325">Glycoprotein</keyword>
<evidence type="ECO:0000256" key="15">
    <source>
        <dbReference type="ARBA" id="ARBA00043788"/>
    </source>
</evidence>
<dbReference type="PIRSF" id="PIRSF000894">
    <property type="entry name" value="Acid_phosphatase"/>
    <property type="match status" value="1"/>
</dbReference>
<evidence type="ECO:0000256" key="18">
    <source>
        <dbReference type="PIRSR" id="PIRSR000894-1"/>
    </source>
</evidence>
<proteinExistence type="inferred from homology"/>
<dbReference type="InterPro" id="IPR000560">
    <property type="entry name" value="His_Pase_clade-2"/>
</dbReference>
<evidence type="ECO:0000256" key="20">
    <source>
        <dbReference type="SAM" id="Phobius"/>
    </source>
</evidence>
<dbReference type="PANTHER" id="PTHR20963:SF24">
    <property type="entry name" value="3-PHYTASE B"/>
    <property type="match status" value="1"/>
</dbReference>
<evidence type="ECO:0000256" key="16">
    <source>
        <dbReference type="ARBA" id="ARBA00044106"/>
    </source>
</evidence>
<evidence type="ECO:0000256" key="6">
    <source>
        <dbReference type="ARBA" id="ARBA00022801"/>
    </source>
</evidence>
<reference evidence="22" key="1">
    <citation type="journal article" date="2014" name="Nat. Commun.">
        <title>Genomic adaptations of the halophilic Dead Sea filamentous fungus Eurotium rubrum.</title>
        <authorList>
            <person name="Kis-Papo T."/>
            <person name="Weig A.R."/>
            <person name="Riley R."/>
            <person name="Persoh D."/>
            <person name="Salamov A."/>
            <person name="Sun H."/>
            <person name="Lipzen A."/>
            <person name="Wasser S.P."/>
            <person name="Rambold G."/>
            <person name="Grigoriev I.V."/>
            <person name="Nevo E."/>
        </authorList>
    </citation>
    <scope>NUCLEOTIDE SEQUENCE [LARGE SCALE GENOMIC DNA]</scope>
    <source>
        <strain evidence="22">CBS 135680</strain>
    </source>
</reference>
<feature type="disulfide bond" evidence="19">
    <location>
        <begin position="274"/>
        <end position="525"/>
    </location>
</feature>
<dbReference type="OrthoDB" id="6509975at2759"/>
<evidence type="ECO:0000256" key="10">
    <source>
        <dbReference type="ARBA" id="ARBA00042300"/>
    </source>
</evidence>
<evidence type="ECO:0000256" key="9">
    <source>
        <dbReference type="ARBA" id="ARBA00041857"/>
    </source>
</evidence>
<accession>A0A017STX2</accession>
<dbReference type="InterPro" id="IPR033379">
    <property type="entry name" value="Acid_Pase_AS"/>
</dbReference>
<dbReference type="AlphaFoldDB" id="A0A017STX2"/>
<protein>
    <recommendedName>
        <fullName evidence="16">Phytase A</fullName>
        <ecNumber evidence="4">3.1.3.8</ecNumber>
    </recommendedName>
    <alternativeName>
        <fullName evidence="17">Histidine acid phosphatase phyA</fullName>
    </alternativeName>
    <alternativeName>
        <fullName evidence="10">Myo-inositol hexakisphosphate phosphohydrolase A</fullName>
    </alternativeName>
    <alternativeName>
        <fullName evidence="9">Myo-inositol-hexaphosphate 3-phosphohydrolase A</fullName>
    </alternativeName>
</protein>
<dbReference type="GO" id="GO:0003993">
    <property type="term" value="F:acid phosphatase activity"/>
    <property type="evidence" value="ECO:0007669"/>
    <property type="project" value="TreeGrafter"/>
</dbReference>
<dbReference type="SUPFAM" id="SSF53254">
    <property type="entry name" value="Phosphoglycerate mutase-like"/>
    <property type="match status" value="1"/>
</dbReference>
<evidence type="ECO:0000256" key="4">
    <source>
        <dbReference type="ARBA" id="ARBA00012632"/>
    </source>
</evidence>
<keyword evidence="7 19" id="KW-1015">Disulfide bond</keyword>
<dbReference type="RefSeq" id="XP_040643438.1">
    <property type="nucleotide sequence ID" value="XM_040778554.1"/>
</dbReference>
<evidence type="ECO:0000256" key="3">
    <source>
        <dbReference type="ARBA" id="ARBA00011245"/>
    </source>
</evidence>
<dbReference type="Proteomes" id="UP000019804">
    <property type="component" value="Unassembled WGS sequence"/>
</dbReference>
<gene>
    <name evidence="21" type="ORF">EURHEDRAFT_373663</name>
</gene>
<dbReference type="STRING" id="1388766.A0A017STX2"/>
<feature type="disulfide bond" evidence="19">
    <location>
        <begin position="496"/>
        <end position="504"/>
    </location>
</feature>
<dbReference type="GeneID" id="63693678"/>
<dbReference type="EC" id="3.1.3.8" evidence="4"/>
<comment type="catalytic activity">
    <reaction evidence="12">
        <text>1D-myo-inositol 1,2-bisphosphate + H2O = 1D-myo-inositol 2-phosphate + phosphate</text>
        <dbReference type="Rhea" id="RHEA:77135"/>
        <dbReference type="ChEBI" id="CHEBI:15377"/>
        <dbReference type="ChEBI" id="CHEBI:43474"/>
        <dbReference type="ChEBI" id="CHEBI:84142"/>
        <dbReference type="ChEBI" id="CHEBI:195539"/>
    </reaction>
    <physiologicalReaction direction="left-to-right" evidence="12">
        <dbReference type="Rhea" id="RHEA:77136"/>
    </physiologicalReaction>
</comment>
<sequence length="527" mass="58326">MKMGVSLYQGHAAHGDRVGETEKGDYFYQTFRDGPSDCKSKSESLDIQERVRRSFAVRVMMSIAAFVLLSLGYSVTGKPVSTTVPDQSSCNTIEGGYQCFSNVSHLWGQYSPYFAVGSQPGLSAEVPSECQITFANVLSRHGARFPTASKSSKYSSLIEDIQNNVTSFPDKYAFLETYKYNLGEDDLTQFGENQLVNSGIKFYNRYENLTRNIVPFIRASGSDRVIASGEKFIEGFQSAKTNDTHAKPNQTTPSVNVVITEGTEYNNTLDHSICTSFENNDDYEDYVAGNFTGLFTPSIRKRLESDLPGTSFSDSQITYLMDMCAFDTIARTPDGSSLSPFCGIFTDEEWKQYNYLNSLKKYYGYGAGNPLGPAQGIGYTNELIARLTQTPVHDHTSTNRTLDLNPNTFPLNTTLYADFGHDNGMISIFFALGLYNATQDLSQDTVESAKDAGGYSASWAVPFAARAYIEMMQCSGEMEPLVRVLVNDRVTPLHGCKADNMGRCKRDDFVKGLGYARSGGNWNGCFK</sequence>
<evidence type="ECO:0000256" key="19">
    <source>
        <dbReference type="PIRSR" id="PIRSR000894-2"/>
    </source>
</evidence>
<dbReference type="GO" id="GO:0005576">
    <property type="term" value="C:extracellular region"/>
    <property type="evidence" value="ECO:0007669"/>
    <property type="project" value="UniProtKB-SubCell"/>
</dbReference>
<evidence type="ECO:0000256" key="13">
    <source>
        <dbReference type="ARBA" id="ARBA00043721"/>
    </source>
</evidence>
<dbReference type="GO" id="GO:0016158">
    <property type="term" value="F:inositol hexakisphosphate 3-phosphatase activity"/>
    <property type="evidence" value="ECO:0007669"/>
    <property type="project" value="UniProtKB-EC"/>
</dbReference>
<dbReference type="FunFam" id="3.40.50.1240:FF:000027">
    <property type="entry name" value="3-phytase A"/>
    <property type="match status" value="1"/>
</dbReference>
<evidence type="ECO:0000256" key="2">
    <source>
        <dbReference type="ARBA" id="ARBA00005375"/>
    </source>
</evidence>
<keyword evidence="20" id="KW-1133">Transmembrane helix</keyword>
<dbReference type="PROSITE" id="PS00778">
    <property type="entry name" value="HIS_ACID_PHOSPHAT_2"/>
    <property type="match status" value="1"/>
</dbReference>
<comment type="catalytic activity">
    <reaction evidence="15">
        <text>1D-myo-inositol hexakisphosphate + H2O = 1D-myo-inositol 1,2,4,5,6-pentakisphosphate + phosphate</text>
        <dbReference type="Rhea" id="RHEA:16989"/>
        <dbReference type="ChEBI" id="CHEBI:15377"/>
        <dbReference type="ChEBI" id="CHEBI:43474"/>
        <dbReference type="ChEBI" id="CHEBI:57798"/>
        <dbReference type="ChEBI" id="CHEBI:58130"/>
        <dbReference type="EC" id="3.1.3.8"/>
    </reaction>
    <physiologicalReaction direction="left-to-right" evidence="15">
        <dbReference type="Rhea" id="RHEA:16990"/>
    </physiologicalReaction>
</comment>
<evidence type="ECO:0000256" key="17">
    <source>
        <dbReference type="ARBA" id="ARBA00044262"/>
    </source>
</evidence>
<dbReference type="EMBL" id="KK088411">
    <property type="protein sequence ID" value="EYE99750.1"/>
    <property type="molecule type" value="Genomic_DNA"/>
</dbReference>
<feature type="disulfide bond" evidence="19">
    <location>
        <begin position="90"/>
        <end position="99"/>
    </location>
</feature>
<name>A0A017STX2_ASPRC</name>
<feature type="disulfide bond" evidence="19">
    <location>
        <begin position="324"/>
        <end position="342"/>
    </location>
</feature>